<evidence type="ECO:0000313" key="2">
    <source>
        <dbReference type="Proteomes" id="UP000054538"/>
    </source>
</evidence>
<dbReference type="Proteomes" id="UP000054538">
    <property type="component" value="Unassembled WGS sequence"/>
</dbReference>
<keyword evidence="2" id="KW-1185">Reference proteome</keyword>
<dbReference type="EMBL" id="KN829310">
    <property type="protein sequence ID" value="KIK73918.1"/>
    <property type="molecule type" value="Genomic_DNA"/>
</dbReference>
<dbReference type="AlphaFoldDB" id="A0A0D0CEK7"/>
<gene>
    <name evidence="1" type="ORF">PAXRUDRAFT_20376</name>
</gene>
<dbReference type="HOGENOM" id="CLU_2413943_0_0_1"/>
<reference evidence="2" key="2">
    <citation type="submission" date="2015-01" db="EMBL/GenBank/DDBJ databases">
        <title>Evolutionary Origins and Diversification of the Mycorrhizal Mutualists.</title>
        <authorList>
            <consortium name="DOE Joint Genome Institute"/>
            <consortium name="Mycorrhizal Genomics Consortium"/>
            <person name="Kohler A."/>
            <person name="Kuo A."/>
            <person name="Nagy L.G."/>
            <person name="Floudas D."/>
            <person name="Copeland A."/>
            <person name="Barry K.W."/>
            <person name="Cichocki N."/>
            <person name="Veneault-Fourrey C."/>
            <person name="LaButti K."/>
            <person name="Lindquist E.A."/>
            <person name="Lipzen A."/>
            <person name="Lundell T."/>
            <person name="Morin E."/>
            <person name="Murat C."/>
            <person name="Riley R."/>
            <person name="Ohm R."/>
            <person name="Sun H."/>
            <person name="Tunlid A."/>
            <person name="Henrissat B."/>
            <person name="Grigoriev I.V."/>
            <person name="Hibbett D.S."/>
            <person name="Martin F."/>
        </authorList>
    </citation>
    <scope>NUCLEOTIDE SEQUENCE [LARGE SCALE GENOMIC DNA]</scope>
    <source>
        <strain evidence="2">Ve08.2h10</strain>
    </source>
</reference>
<name>A0A0D0CEK7_9AGAM</name>
<organism evidence="1 2">
    <name type="scientific">Paxillus rubicundulus Ve08.2h10</name>
    <dbReference type="NCBI Taxonomy" id="930991"/>
    <lineage>
        <taxon>Eukaryota</taxon>
        <taxon>Fungi</taxon>
        <taxon>Dikarya</taxon>
        <taxon>Basidiomycota</taxon>
        <taxon>Agaricomycotina</taxon>
        <taxon>Agaricomycetes</taxon>
        <taxon>Agaricomycetidae</taxon>
        <taxon>Boletales</taxon>
        <taxon>Paxilineae</taxon>
        <taxon>Paxillaceae</taxon>
        <taxon>Paxillus</taxon>
    </lineage>
</organism>
<reference evidence="1 2" key="1">
    <citation type="submission" date="2014-04" db="EMBL/GenBank/DDBJ databases">
        <authorList>
            <consortium name="DOE Joint Genome Institute"/>
            <person name="Kuo A."/>
            <person name="Kohler A."/>
            <person name="Jargeat P."/>
            <person name="Nagy L.G."/>
            <person name="Floudas D."/>
            <person name="Copeland A."/>
            <person name="Barry K.W."/>
            <person name="Cichocki N."/>
            <person name="Veneault-Fourrey C."/>
            <person name="LaButti K."/>
            <person name="Lindquist E.A."/>
            <person name="Lipzen A."/>
            <person name="Lundell T."/>
            <person name="Morin E."/>
            <person name="Murat C."/>
            <person name="Sun H."/>
            <person name="Tunlid A."/>
            <person name="Henrissat B."/>
            <person name="Grigoriev I.V."/>
            <person name="Hibbett D.S."/>
            <person name="Martin F."/>
            <person name="Nordberg H.P."/>
            <person name="Cantor M.N."/>
            <person name="Hua S.X."/>
        </authorList>
    </citation>
    <scope>NUCLEOTIDE SEQUENCE [LARGE SCALE GENOMIC DNA]</scope>
    <source>
        <strain evidence="1 2">Ve08.2h10</strain>
    </source>
</reference>
<sequence>MHSSLSVFLQIPVPTSSSPVHLADPDETTQVPMLRQPSSHLKPFASTLHCTASLAFPPKTCRKAHYSLPNVYPGPTDSPFFIPSHTKSLLGR</sequence>
<accession>A0A0D0CEK7</accession>
<evidence type="ECO:0000313" key="1">
    <source>
        <dbReference type="EMBL" id="KIK73918.1"/>
    </source>
</evidence>
<dbReference type="InParanoid" id="A0A0D0CEK7"/>
<protein>
    <submittedName>
        <fullName evidence="1">Uncharacterized protein</fullName>
    </submittedName>
</protein>
<proteinExistence type="predicted"/>